<gene>
    <name evidence="3" type="ORF">LLUT_LOCUS22339</name>
</gene>
<proteinExistence type="predicted"/>
<comment type="caution">
    <text evidence="3">The sequence shown here is derived from an EMBL/GenBank/DDBJ whole genome shotgun (WGS) entry which is preliminary data.</text>
</comment>
<keyword evidence="1" id="KW-0812">Transmembrane</keyword>
<dbReference type="AlphaFoldDB" id="A0AAV1XJH8"/>
<feature type="domain" description="GAG-pre-integrase" evidence="2">
    <location>
        <begin position="4"/>
        <end position="49"/>
    </location>
</feature>
<accession>A0AAV1XJH8</accession>
<dbReference type="InterPro" id="IPR025724">
    <property type="entry name" value="GAG-pre-integrase_dom"/>
</dbReference>
<keyword evidence="4" id="KW-1185">Reference proteome</keyword>
<evidence type="ECO:0000313" key="4">
    <source>
        <dbReference type="Proteomes" id="UP001497480"/>
    </source>
</evidence>
<sequence>MPDNDITNLWHMRLGHISEKGMHLLSKQGHLGKHDIGKLEFCKHCVFGKKKRLVSPLQLTVPNVFLIIFILTFGGFLNFLLLDDVVI</sequence>
<evidence type="ECO:0000313" key="3">
    <source>
        <dbReference type="EMBL" id="CAL0321279.1"/>
    </source>
</evidence>
<feature type="transmembrane region" description="Helical" evidence="1">
    <location>
        <begin position="59"/>
        <end position="81"/>
    </location>
</feature>
<evidence type="ECO:0000259" key="2">
    <source>
        <dbReference type="Pfam" id="PF13976"/>
    </source>
</evidence>
<reference evidence="3 4" key="1">
    <citation type="submission" date="2024-03" db="EMBL/GenBank/DDBJ databases">
        <authorList>
            <person name="Martinez-Hernandez J."/>
        </authorList>
    </citation>
    <scope>NUCLEOTIDE SEQUENCE [LARGE SCALE GENOMIC DNA]</scope>
</reference>
<name>A0AAV1XJH8_LUPLU</name>
<dbReference type="EMBL" id="CAXHTB010000015">
    <property type="protein sequence ID" value="CAL0321279.1"/>
    <property type="molecule type" value="Genomic_DNA"/>
</dbReference>
<keyword evidence="1" id="KW-1133">Transmembrane helix</keyword>
<dbReference type="Proteomes" id="UP001497480">
    <property type="component" value="Unassembled WGS sequence"/>
</dbReference>
<protein>
    <recommendedName>
        <fullName evidence="2">GAG-pre-integrase domain-containing protein</fullName>
    </recommendedName>
</protein>
<organism evidence="3 4">
    <name type="scientific">Lupinus luteus</name>
    <name type="common">European yellow lupine</name>
    <dbReference type="NCBI Taxonomy" id="3873"/>
    <lineage>
        <taxon>Eukaryota</taxon>
        <taxon>Viridiplantae</taxon>
        <taxon>Streptophyta</taxon>
        <taxon>Embryophyta</taxon>
        <taxon>Tracheophyta</taxon>
        <taxon>Spermatophyta</taxon>
        <taxon>Magnoliopsida</taxon>
        <taxon>eudicotyledons</taxon>
        <taxon>Gunneridae</taxon>
        <taxon>Pentapetalae</taxon>
        <taxon>rosids</taxon>
        <taxon>fabids</taxon>
        <taxon>Fabales</taxon>
        <taxon>Fabaceae</taxon>
        <taxon>Papilionoideae</taxon>
        <taxon>50 kb inversion clade</taxon>
        <taxon>genistoids sensu lato</taxon>
        <taxon>core genistoids</taxon>
        <taxon>Genisteae</taxon>
        <taxon>Lupinus</taxon>
    </lineage>
</organism>
<keyword evidence="1" id="KW-0472">Membrane</keyword>
<evidence type="ECO:0000256" key="1">
    <source>
        <dbReference type="SAM" id="Phobius"/>
    </source>
</evidence>
<dbReference type="Pfam" id="PF13976">
    <property type="entry name" value="gag_pre-integrs"/>
    <property type="match status" value="1"/>
</dbReference>